<sequence>MKISQLQYAIQKDYTIPYLPYIFYVVLLLLLGILIPVNVALVGSDVVTTLKDDPTVVDNPWWMPRSWPEFLRPYIAQKCQPASITDDMNIRTNSSMPIFKYVLQRAYSNKEVHDDPTNRIYPAPYLANKLSNCEIRSITWRVEIPACIMRYQAKIYCTLETDKSLDFDIPDEVVFIMTYNRADNADLAPDDMVDHLASSVVPEIRDTSGRSASTHATLDKLPVDPSSSNNVLAVLDGIYYDLSHAIWTQVNIWQYINDTRWEKTYVVEWTAREGNYCSLGDRIDAPCGNITDRIRWRRYYGSSDDYGNNATFIMPFNITITNSLIALRDAIMVDLGNAQISSNIYLNKTYFDEVIRIDPYHIEGGSILINRPEDIRMNSSDYWDFCNHWICVGTSLAEAFRGVSNNTPLGNIVLPYQPNNTQIPSVLKFRYLCPTFRRKSTNALLISVFVATATIMSTLYALFDLYMPKVEARYQKRKQAFARAINRNMEDQAEDEQYLVGRPMTKVNTFDSSNTLYDPVPQTEKDNQENAPSSPRHTRVSRPDILCDPVVYGLEVIDMATENTEAEPSASDWTRSNKLFVEGAGDIDPIEGMGDIEYGVDNQPPPSFAQSEFETIIRRQKIDGHHKLVPTPSRFPRVANEWEFSGWGRVLYTEIKLEQLREAQQRMSEPEVQMGQFRSSSISGNGVVGSVFYAFPAVAAVASIFSPLSLLIACLILTIYRPILLELGSAIRLNGANYIYLLQCSGKMLGSVGAAATLLDAVATSVVSAATAGAYLQGEISTGSIKEWSIGLFLLIGISILALISLRESSAFTLSITIIHMLVITALMIGAAVAWARTGMGVLRDNWELRPNNGTEIARSIFNGVCIGFLGVTGFECTPAYIQNIKPKSYGPTLRNLLVMALFLNAPLMLFVYALLPSKTILGGANVLSVLAEVAIGRPMRIVIVVDCLLVLSGGVFAGLVTGCRLIESLACERVLPQIFLRHLPVTGTAYMPVLLFFTLCFIVYASSAFSLETVSTMFSASFLFIMLLVLKYGVSCILLKFSRDRLPRAYRTSMWTVVLAIVAILIVLAGNIALNPRTLGLFVAYFIVILFGMLLPGSRLNVARVALWILDQTKPLQRWNLDKQIVSWIKHFRKDPVVLWVKGDHINHLVRAMLYIRRNELTSHVKLVHVYKKISAIPSELKANIRILDEAFPSITLDLVFIQGDFNPCLVEAVSRELEVPRSQMFISCPGKDHPWQLGDYRGLRVIDF</sequence>
<dbReference type="Gene3D" id="1.20.1740.10">
    <property type="entry name" value="Amino acid/polyamine transporter I"/>
    <property type="match status" value="1"/>
</dbReference>
<keyword evidence="2 6" id="KW-0812">Transmembrane</keyword>
<organism evidence="7 8">
    <name type="scientific">Rhizoctonia solani</name>
    <dbReference type="NCBI Taxonomy" id="456999"/>
    <lineage>
        <taxon>Eukaryota</taxon>
        <taxon>Fungi</taxon>
        <taxon>Dikarya</taxon>
        <taxon>Basidiomycota</taxon>
        <taxon>Agaricomycotina</taxon>
        <taxon>Agaricomycetes</taxon>
        <taxon>Cantharellales</taxon>
        <taxon>Ceratobasidiaceae</taxon>
        <taxon>Rhizoctonia</taxon>
    </lineage>
</organism>
<feature type="transmembrane region" description="Helical" evidence="6">
    <location>
        <begin position="818"/>
        <end position="837"/>
    </location>
</feature>
<feature type="transmembrane region" description="Helical" evidence="6">
    <location>
        <begin position="942"/>
        <end position="967"/>
    </location>
</feature>
<dbReference type="Pfam" id="PF13520">
    <property type="entry name" value="AA_permease_2"/>
    <property type="match status" value="1"/>
</dbReference>
<accession>A0A0K6GBJ8</accession>
<keyword evidence="8" id="KW-1185">Reference proteome</keyword>
<dbReference type="GO" id="GO:0015171">
    <property type="term" value="F:amino acid transmembrane transporter activity"/>
    <property type="evidence" value="ECO:0007669"/>
    <property type="project" value="TreeGrafter"/>
</dbReference>
<keyword evidence="4 6" id="KW-0472">Membrane</keyword>
<gene>
    <name evidence="7" type="ORF">RSOLAG22IIIB_01860</name>
</gene>
<feature type="transmembrane region" description="Helical" evidence="6">
    <location>
        <begin position="682"/>
        <end position="704"/>
    </location>
</feature>
<keyword evidence="3 6" id="KW-1133">Transmembrane helix</keyword>
<feature type="transmembrane region" description="Helical" evidence="6">
    <location>
        <begin position="988"/>
        <end position="1006"/>
    </location>
</feature>
<name>A0A0K6GBJ8_9AGAM</name>
<dbReference type="InterPro" id="IPR002293">
    <property type="entry name" value="AA/rel_permease1"/>
</dbReference>
<evidence type="ECO:0000313" key="7">
    <source>
        <dbReference type="EMBL" id="CUA75860.1"/>
    </source>
</evidence>
<dbReference type="PANTHER" id="PTHR43243">
    <property type="entry name" value="INNER MEMBRANE TRANSPORTER YGJI-RELATED"/>
    <property type="match status" value="1"/>
</dbReference>
<evidence type="ECO:0000313" key="8">
    <source>
        <dbReference type="Proteomes" id="UP000044841"/>
    </source>
</evidence>
<dbReference type="AlphaFoldDB" id="A0A0K6GBJ8"/>
<protein>
    <submittedName>
        <fullName evidence="7">Transcription-associated protein 1</fullName>
    </submittedName>
</protein>
<feature type="transmembrane region" description="Helical" evidence="6">
    <location>
        <begin position="752"/>
        <end position="776"/>
    </location>
</feature>
<comment type="subcellular location">
    <subcellularLocation>
        <location evidence="1">Membrane</location>
        <topology evidence="1">Multi-pass membrane protein</topology>
    </subcellularLocation>
</comment>
<feature type="transmembrane region" description="Helical" evidence="6">
    <location>
        <begin position="857"/>
        <end position="882"/>
    </location>
</feature>
<feature type="transmembrane region" description="Helical" evidence="6">
    <location>
        <begin position="443"/>
        <end position="467"/>
    </location>
</feature>
<evidence type="ECO:0000256" key="3">
    <source>
        <dbReference type="ARBA" id="ARBA00022989"/>
    </source>
</evidence>
<feature type="transmembrane region" description="Helical" evidence="6">
    <location>
        <begin position="1018"/>
        <end position="1042"/>
    </location>
</feature>
<evidence type="ECO:0000256" key="6">
    <source>
        <dbReference type="SAM" id="Phobius"/>
    </source>
</evidence>
<evidence type="ECO:0000256" key="4">
    <source>
        <dbReference type="ARBA" id="ARBA00023136"/>
    </source>
</evidence>
<feature type="transmembrane region" description="Helical" evidence="6">
    <location>
        <begin position="21"/>
        <end position="41"/>
    </location>
</feature>
<dbReference type="EMBL" id="CYGV01001622">
    <property type="protein sequence ID" value="CUA75860.1"/>
    <property type="molecule type" value="Genomic_DNA"/>
</dbReference>
<feature type="region of interest" description="Disordered" evidence="5">
    <location>
        <begin position="510"/>
        <end position="542"/>
    </location>
</feature>
<dbReference type="Proteomes" id="UP000044841">
    <property type="component" value="Unassembled WGS sequence"/>
</dbReference>
<feature type="transmembrane region" description="Helical" evidence="6">
    <location>
        <begin position="1080"/>
        <end position="1098"/>
    </location>
</feature>
<evidence type="ECO:0000256" key="1">
    <source>
        <dbReference type="ARBA" id="ARBA00004141"/>
    </source>
</evidence>
<dbReference type="PANTHER" id="PTHR43243:SF20">
    <property type="entry name" value="CATIONIC AMINO ACID TRANSPORTER 3"/>
    <property type="match status" value="1"/>
</dbReference>
<reference evidence="7 8" key="1">
    <citation type="submission" date="2015-07" db="EMBL/GenBank/DDBJ databases">
        <authorList>
            <person name="Noorani M."/>
        </authorList>
    </citation>
    <scope>NUCLEOTIDE SEQUENCE [LARGE SCALE GENOMIC DNA]</scope>
    <source>
        <strain evidence="7">BBA 69670</strain>
    </source>
</reference>
<evidence type="ECO:0000256" key="5">
    <source>
        <dbReference type="SAM" id="MobiDB-lite"/>
    </source>
</evidence>
<feature type="transmembrane region" description="Helical" evidence="6">
    <location>
        <begin position="1054"/>
        <end position="1074"/>
    </location>
</feature>
<feature type="transmembrane region" description="Helical" evidence="6">
    <location>
        <begin position="710"/>
        <end position="731"/>
    </location>
</feature>
<proteinExistence type="predicted"/>
<evidence type="ECO:0000256" key="2">
    <source>
        <dbReference type="ARBA" id="ARBA00022692"/>
    </source>
</evidence>
<feature type="transmembrane region" description="Helical" evidence="6">
    <location>
        <begin position="788"/>
        <end position="806"/>
    </location>
</feature>
<dbReference type="GO" id="GO:0005886">
    <property type="term" value="C:plasma membrane"/>
    <property type="evidence" value="ECO:0007669"/>
    <property type="project" value="TreeGrafter"/>
</dbReference>
<feature type="transmembrane region" description="Helical" evidence="6">
    <location>
        <begin position="894"/>
        <end position="916"/>
    </location>
</feature>